<gene>
    <name evidence="7" type="primary">MYRO1_13</name>
    <name evidence="7" type="ORF">B7P43_G16858</name>
</gene>
<dbReference type="STRING" id="105785.A0A2J7PTK4"/>
<evidence type="ECO:0000313" key="8">
    <source>
        <dbReference type="Proteomes" id="UP000235965"/>
    </source>
</evidence>
<dbReference type="GO" id="GO:0005975">
    <property type="term" value="P:carbohydrate metabolic process"/>
    <property type="evidence" value="ECO:0007669"/>
    <property type="project" value="InterPro"/>
</dbReference>
<evidence type="ECO:0000256" key="6">
    <source>
        <dbReference type="RuleBase" id="RU003690"/>
    </source>
</evidence>
<dbReference type="InterPro" id="IPR033132">
    <property type="entry name" value="GH_1_N_CS"/>
</dbReference>
<dbReference type="OrthoDB" id="65569at2759"/>
<evidence type="ECO:0000256" key="1">
    <source>
        <dbReference type="ARBA" id="ARBA00010838"/>
    </source>
</evidence>
<dbReference type="Proteomes" id="UP000235965">
    <property type="component" value="Unassembled WGS sequence"/>
</dbReference>
<dbReference type="Pfam" id="PF00232">
    <property type="entry name" value="Glyco_hydro_1"/>
    <property type="match status" value="1"/>
</dbReference>
<dbReference type="InterPro" id="IPR001360">
    <property type="entry name" value="Glyco_hydro_1"/>
</dbReference>
<dbReference type="FunCoup" id="A0A2J7PTK4">
    <property type="interactions" value="2"/>
</dbReference>
<reference evidence="7 8" key="1">
    <citation type="submission" date="2017-12" db="EMBL/GenBank/DDBJ databases">
        <title>Hemimetabolous genomes reveal molecular basis of termite eusociality.</title>
        <authorList>
            <person name="Harrison M.C."/>
            <person name="Jongepier E."/>
            <person name="Robertson H.M."/>
            <person name="Arning N."/>
            <person name="Bitard-Feildel T."/>
            <person name="Chao H."/>
            <person name="Childers C.P."/>
            <person name="Dinh H."/>
            <person name="Doddapaneni H."/>
            <person name="Dugan S."/>
            <person name="Gowin J."/>
            <person name="Greiner C."/>
            <person name="Han Y."/>
            <person name="Hu H."/>
            <person name="Hughes D.S.T."/>
            <person name="Huylmans A.-K."/>
            <person name="Kemena C."/>
            <person name="Kremer L.P.M."/>
            <person name="Lee S.L."/>
            <person name="Lopez-Ezquerra A."/>
            <person name="Mallet L."/>
            <person name="Monroy-Kuhn J.M."/>
            <person name="Moser A."/>
            <person name="Murali S.C."/>
            <person name="Muzny D.M."/>
            <person name="Otani S."/>
            <person name="Piulachs M.-D."/>
            <person name="Poelchau M."/>
            <person name="Qu J."/>
            <person name="Schaub F."/>
            <person name="Wada-Katsumata A."/>
            <person name="Worley K.C."/>
            <person name="Xie Q."/>
            <person name="Ylla G."/>
            <person name="Poulsen M."/>
            <person name="Gibbs R.A."/>
            <person name="Schal C."/>
            <person name="Richards S."/>
            <person name="Belles X."/>
            <person name="Korb J."/>
            <person name="Bornberg-Bauer E."/>
        </authorList>
    </citation>
    <scope>NUCLEOTIDE SEQUENCE [LARGE SCALE GENOMIC DNA]</scope>
    <source>
        <tissue evidence="7">Whole body</tissue>
    </source>
</reference>
<evidence type="ECO:0000256" key="5">
    <source>
        <dbReference type="ARBA" id="ARBA00023295"/>
    </source>
</evidence>
<dbReference type="Gene3D" id="3.20.20.80">
    <property type="entry name" value="Glycosidases"/>
    <property type="match status" value="1"/>
</dbReference>
<keyword evidence="5" id="KW-0326">Glycosidase</keyword>
<comment type="caution">
    <text evidence="7">The sequence shown here is derived from an EMBL/GenBank/DDBJ whole genome shotgun (WGS) entry which is preliminary data.</text>
</comment>
<keyword evidence="8" id="KW-1185">Reference proteome</keyword>
<evidence type="ECO:0000256" key="4">
    <source>
        <dbReference type="ARBA" id="ARBA00023180"/>
    </source>
</evidence>
<comment type="similarity">
    <text evidence="1 6">Belongs to the glycosyl hydrolase 1 family.</text>
</comment>
<accession>A0A2J7PTK4</accession>
<keyword evidence="3" id="KW-0378">Hydrolase</keyword>
<organism evidence="7 8">
    <name type="scientific">Cryptotermes secundus</name>
    <dbReference type="NCBI Taxonomy" id="105785"/>
    <lineage>
        <taxon>Eukaryota</taxon>
        <taxon>Metazoa</taxon>
        <taxon>Ecdysozoa</taxon>
        <taxon>Arthropoda</taxon>
        <taxon>Hexapoda</taxon>
        <taxon>Insecta</taxon>
        <taxon>Pterygota</taxon>
        <taxon>Neoptera</taxon>
        <taxon>Polyneoptera</taxon>
        <taxon>Dictyoptera</taxon>
        <taxon>Blattodea</taxon>
        <taxon>Blattoidea</taxon>
        <taxon>Termitoidae</taxon>
        <taxon>Kalotermitidae</taxon>
        <taxon>Cryptotermitinae</taxon>
        <taxon>Cryptotermes</taxon>
    </lineage>
</organism>
<sequence>MSAFRFPPGFLFGAATSAYQVEGAWNEDGKGESIWDRLVHQHPDVINDQSSGDVACNSYHLYQEDIKILKDVGFHFYRFSLSWPRILPTGHANVVNEAGIHYYNNLINGLIANGIQPVVTMFHWDLPQPLQDLGGWTNPLLANYFEDYARVLFTNFGDRVKWWYTFNEPKSIALGYGMPLGFAPNIPTHGHGEYLVMHTVLLSHARAYRLYEREFKETQKGKMSIVALCNWIEPKTYSEEEEAAAERARQMHNGWILHPIYSTAGDYPPVMKEWVAKKSREKGYLRSRLPSFTKEEVEMVRGAWDFLAVNHYTTFFTYQGKEGVSIVPDCDVCMTQDDNYPVAASFWLQVVPWGLRKALNWIAKEYDSPPIMVAENGFSDHGGLNDTARIDFFINYLRELLKAIHDDHCHVIGYTVWSLMDNFEWISGYTDNFGLYHVDFNDPNRKRTAKKSARVFSEIIRSNEIPAEFLVNKSSL</sequence>
<dbReference type="PANTHER" id="PTHR10353">
    <property type="entry name" value="GLYCOSYL HYDROLASE"/>
    <property type="match status" value="1"/>
</dbReference>
<dbReference type="PRINTS" id="PR00131">
    <property type="entry name" value="GLHYDRLASE1"/>
</dbReference>
<evidence type="ECO:0000256" key="3">
    <source>
        <dbReference type="ARBA" id="ARBA00022801"/>
    </source>
</evidence>
<protein>
    <submittedName>
        <fullName evidence="7">Myrosinase 1</fullName>
    </submittedName>
</protein>
<comment type="subunit">
    <text evidence="2">Homodimer.</text>
</comment>
<keyword evidence="4" id="KW-0325">Glycoprotein</keyword>
<dbReference type="AlphaFoldDB" id="A0A2J7PTK4"/>
<proteinExistence type="inferred from homology"/>
<dbReference type="PANTHER" id="PTHR10353:SF36">
    <property type="entry name" value="LP05116P"/>
    <property type="match status" value="1"/>
</dbReference>
<dbReference type="FunFam" id="3.20.20.80:FF:000013">
    <property type="entry name" value="lactase-phlorizin hydrolase"/>
    <property type="match status" value="1"/>
</dbReference>
<dbReference type="InterPro" id="IPR017853">
    <property type="entry name" value="GH"/>
</dbReference>
<evidence type="ECO:0000313" key="7">
    <source>
        <dbReference type="EMBL" id="PNF19655.1"/>
    </source>
</evidence>
<dbReference type="GO" id="GO:0008422">
    <property type="term" value="F:beta-glucosidase activity"/>
    <property type="evidence" value="ECO:0007669"/>
    <property type="project" value="TreeGrafter"/>
</dbReference>
<dbReference type="EMBL" id="NEVH01021237">
    <property type="protein sequence ID" value="PNF19655.1"/>
    <property type="molecule type" value="Genomic_DNA"/>
</dbReference>
<evidence type="ECO:0000256" key="2">
    <source>
        <dbReference type="ARBA" id="ARBA00011738"/>
    </source>
</evidence>
<name>A0A2J7PTK4_9NEOP</name>
<dbReference type="InParanoid" id="A0A2J7PTK4"/>
<dbReference type="PROSITE" id="PS00653">
    <property type="entry name" value="GLYCOSYL_HYDROL_F1_2"/>
    <property type="match status" value="1"/>
</dbReference>
<dbReference type="SUPFAM" id="SSF51445">
    <property type="entry name" value="(Trans)glycosidases"/>
    <property type="match status" value="1"/>
</dbReference>